<evidence type="ECO:0000256" key="1">
    <source>
        <dbReference type="SAM" id="SignalP"/>
    </source>
</evidence>
<gene>
    <name evidence="2" type="ORF">NLI96_g4429</name>
</gene>
<sequence>MKFSLSLPVLILAGLAVAAPAPTNPDWKRQTDETGLDNALWKRDTTSTEFKNALWKRAGRDNALWKRDDEPASAKDETGLMNALWKKAFNAEWKRGDGTDKAFWKRFQKVSSPVLLPVFLSNPLRFPTVELRLVD</sequence>
<evidence type="ECO:0008006" key="4">
    <source>
        <dbReference type="Google" id="ProtNLM"/>
    </source>
</evidence>
<protein>
    <recommendedName>
        <fullName evidence="4">Secreted RxLR effector peptide protein</fullName>
    </recommendedName>
</protein>
<proteinExistence type="predicted"/>
<accession>A0AAD5V4W2</accession>
<name>A0AAD5V4W2_9APHY</name>
<dbReference type="EMBL" id="JANAWD010000130">
    <property type="protein sequence ID" value="KAJ3486143.1"/>
    <property type="molecule type" value="Genomic_DNA"/>
</dbReference>
<keyword evidence="1" id="KW-0732">Signal</keyword>
<dbReference type="Proteomes" id="UP001212997">
    <property type="component" value="Unassembled WGS sequence"/>
</dbReference>
<feature type="signal peptide" evidence="1">
    <location>
        <begin position="1"/>
        <end position="18"/>
    </location>
</feature>
<comment type="caution">
    <text evidence="2">The sequence shown here is derived from an EMBL/GenBank/DDBJ whole genome shotgun (WGS) entry which is preliminary data.</text>
</comment>
<dbReference type="AlphaFoldDB" id="A0AAD5V4W2"/>
<reference evidence="2" key="1">
    <citation type="submission" date="2022-07" db="EMBL/GenBank/DDBJ databases">
        <title>Genome Sequence of Physisporinus lineatus.</title>
        <authorList>
            <person name="Buettner E."/>
        </authorList>
    </citation>
    <scope>NUCLEOTIDE SEQUENCE</scope>
    <source>
        <strain evidence="2">VT162</strain>
    </source>
</reference>
<feature type="chain" id="PRO_5042152335" description="Secreted RxLR effector peptide protein" evidence="1">
    <location>
        <begin position="19"/>
        <end position="135"/>
    </location>
</feature>
<organism evidence="2 3">
    <name type="scientific">Meripilus lineatus</name>
    <dbReference type="NCBI Taxonomy" id="2056292"/>
    <lineage>
        <taxon>Eukaryota</taxon>
        <taxon>Fungi</taxon>
        <taxon>Dikarya</taxon>
        <taxon>Basidiomycota</taxon>
        <taxon>Agaricomycotina</taxon>
        <taxon>Agaricomycetes</taxon>
        <taxon>Polyporales</taxon>
        <taxon>Meripilaceae</taxon>
        <taxon>Meripilus</taxon>
    </lineage>
</organism>
<evidence type="ECO:0000313" key="3">
    <source>
        <dbReference type="Proteomes" id="UP001212997"/>
    </source>
</evidence>
<evidence type="ECO:0000313" key="2">
    <source>
        <dbReference type="EMBL" id="KAJ3486143.1"/>
    </source>
</evidence>
<keyword evidence="3" id="KW-1185">Reference proteome</keyword>